<dbReference type="SUPFAM" id="SSF82919">
    <property type="entry name" value="Zn-finger domain of Sec23/24"/>
    <property type="match status" value="1"/>
</dbReference>
<evidence type="ECO:0000313" key="9">
    <source>
        <dbReference type="EMBL" id="OLL21937.1"/>
    </source>
</evidence>
<dbReference type="OrthoDB" id="49016at2759"/>
<protein>
    <recommendedName>
        <fullName evidence="11">Protein transport protein sec24</fullName>
    </recommendedName>
</protein>
<dbReference type="Gene3D" id="3.40.50.410">
    <property type="entry name" value="von Willebrand factor, type A domain"/>
    <property type="match status" value="1"/>
</dbReference>
<dbReference type="Proteomes" id="UP000186594">
    <property type="component" value="Unassembled WGS sequence"/>
</dbReference>
<feature type="region of interest" description="Disordered" evidence="4">
    <location>
        <begin position="1"/>
        <end position="29"/>
    </location>
</feature>
<dbReference type="GO" id="GO:0070971">
    <property type="term" value="C:endoplasmic reticulum exit site"/>
    <property type="evidence" value="ECO:0007669"/>
    <property type="project" value="TreeGrafter"/>
</dbReference>
<dbReference type="Pfam" id="PF08033">
    <property type="entry name" value="Sec23_BS"/>
    <property type="match status" value="1"/>
</dbReference>
<dbReference type="InterPro" id="IPR006900">
    <property type="entry name" value="Sec23/24_helical_dom"/>
</dbReference>
<comment type="caution">
    <text evidence="9">The sequence shown here is derived from an EMBL/GenBank/DDBJ whole genome shotgun (WGS) entry which is preliminary data.</text>
</comment>
<dbReference type="InterPro" id="IPR006895">
    <property type="entry name" value="Znf_Sec23_Sec24"/>
</dbReference>
<gene>
    <name evidence="9" type="ORF">NEOLI_004085</name>
</gene>
<keyword evidence="3" id="KW-0653">Protein transport</keyword>
<dbReference type="InterPro" id="IPR036180">
    <property type="entry name" value="Gelsolin-like_dom_sf"/>
</dbReference>
<dbReference type="Pfam" id="PF04811">
    <property type="entry name" value="Sec23_trunk"/>
    <property type="match status" value="1"/>
</dbReference>
<dbReference type="GO" id="GO:0008270">
    <property type="term" value="F:zinc ion binding"/>
    <property type="evidence" value="ECO:0007669"/>
    <property type="project" value="InterPro"/>
</dbReference>
<dbReference type="Pfam" id="PF04815">
    <property type="entry name" value="Sec23_helical"/>
    <property type="match status" value="1"/>
</dbReference>
<dbReference type="SUPFAM" id="SSF53300">
    <property type="entry name" value="vWA-like"/>
    <property type="match status" value="1"/>
</dbReference>
<name>A0A1U7LH12_NEOID</name>
<dbReference type="OMA" id="INPFMTF"/>
<dbReference type="GO" id="GO:0006886">
    <property type="term" value="P:intracellular protein transport"/>
    <property type="evidence" value="ECO:0007669"/>
    <property type="project" value="InterPro"/>
</dbReference>
<sequence length="907" mass="101673">QQHPQQYPQPPQQYPQSHPQPHDYTHTDTHTHTLTDATVASDFTAMHVHPKRVQRKYHTDESIPAAPLAFLPDSYQSQALSPGFTHHHLGPSLAGSGHDISVDNVPSPIDVQETDQEYYRTRPFESFHTKNIVPPLATTDYLAVDQGNSTPRFCRLSMCSVPETAELLASTELPLSMIVQPLAIQRPEEMPVPLVNFGDIGPPRCQRCGAYVNFSFTFAQGGTKMVCNMCAFASETPSEYYSPLDQSHHRTDHSHRPELNLGTIDFIVPKDYYAREPTPISYIFAIEVTERAINSGMLKTACKAIKKSLYGEGNDQLLEGIRIGIVTFDNALQFYNLSDALDEPPMMVVSETTDVFVPLAEGLLVDPYRSKFISLLFVFDSRAQIESLLEMIPTYFSEFKTPEPCLGALVKAALMALEKIGGKVFIMLGTLPTVGPNPLRYREDTKLYDTDKHQSLLVPENHFYDNLATQCCDAGIGIDLFLFPESPIDLATIGNLATITGGSQYLYSNFISQRDSLKFVGEFVHCVTRETGYQAMMKIRCSTGLQASQFHGSFYEKTPSQLEFGIIDSDKSVTIIFKHDGKLDSRLDAHFQSALLYTSTTGQRRVRCQNIMVGVTSHIREIFSCLDHDVIMATIAKEAASKILVKPLKSVREAINDKIIKILASYRKNCMQGSPPMTLTLPDRLKLFLIHTLGLLKTRAFKSGMVHSDMRIHSMRLIKSMGVCDLSGYLYPRIIPIHNLISTEGFPDEYGILRMPRAVRATLKALEVGGVYILENGQFLLLWFSRDVSLLLLKDLFGPHVNALEDLDPRNSTLPVLETLLSRQVHNIIAYLQSLRPSRRLVVQLARQSLDGSEQEFMAQMIEDQNGDLPSYIQMIQFIHTQVRNEIAGKRGNADDGVVASLWQGRF</sequence>
<dbReference type="SUPFAM" id="SSF81995">
    <property type="entry name" value="beta-sandwich domain of Sec23/24"/>
    <property type="match status" value="1"/>
</dbReference>
<evidence type="ECO:0000256" key="2">
    <source>
        <dbReference type="ARBA" id="ARBA00022448"/>
    </source>
</evidence>
<feature type="domain" description="Sec23/Sec24 helical" evidence="7">
    <location>
        <begin position="627"/>
        <end position="726"/>
    </location>
</feature>
<evidence type="ECO:0000259" key="5">
    <source>
        <dbReference type="Pfam" id="PF04810"/>
    </source>
</evidence>
<dbReference type="InterPro" id="IPR006896">
    <property type="entry name" value="Sec23/24_trunk_dom"/>
</dbReference>
<evidence type="ECO:0008006" key="11">
    <source>
        <dbReference type="Google" id="ProtNLM"/>
    </source>
</evidence>
<evidence type="ECO:0000259" key="7">
    <source>
        <dbReference type="Pfam" id="PF04815"/>
    </source>
</evidence>
<dbReference type="InterPro" id="IPR012990">
    <property type="entry name" value="Beta-sandwich_Sec23_24"/>
</dbReference>
<reference evidence="9 10" key="1">
    <citation type="submission" date="2016-04" db="EMBL/GenBank/DDBJ databases">
        <title>Evolutionary innovation and constraint leading to complex multicellularity in the Ascomycota.</title>
        <authorList>
            <person name="Cisse O."/>
            <person name="Nguyen A."/>
            <person name="Hewitt D.A."/>
            <person name="Jedd G."/>
            <person name="Stajich J.E."/>
        </authorList>
    </citation>
    <scope>NUCLEOTIDE SEQUENCE [LARGE SCALE GENOMIC DNA]</scope>
    <source>
        <strain evidence="9 10">DAH-3</strain>
    </source>
</reference>
<evidence type="ECO:0000259" key="8">
    <source>
        <dbReference type="Pfam" id="PF08033"/>
    </source>
</evidence>
<evidence type="ECO:0000259" key="6">
    <source>
        <dbReference type="Pfam" id="PF04811"/>
    </source>
</evidence>
<organism evidence="9 10">
    <name type="scientific">Neolecta irregularis (strain DAH-3)</name>
    <dbReference type="NCBI Taxonomy" id="1198029"/>
    <lineage>
        <taxon>Eukaryota</taxon>
        <taxon>Fungi</taxon>
        <taxon>Dikarya</taxon>
        <taxon>Ascomycota</taxon>
        <taxon>Taphrinomycotina</taxon>
        <taxon>Neolectales</taxon>
        <taxon>Neolectaceae</taxon>
        <taxon>Neolecta</taxon>
    </lineage>
</organism>
<comment type="similarity">
    <text evidence="1">Belongs to the SEC23/SEC24 family. SEC24 subfamily.</text>
</comment>
<keyword evidence="2" id="KW-0813">Transport</keyword>
<evidence type="ECO:0000256" key="1">
    <source>
        <dbReference type="ARBA" id="ARBA00008334"/>
    </source>
</evidence>
<dbReference type="Gene3D" id="2.60.40.1670">
    <property type="entry name" value="beta-sandwich domain of Sec23/24"/>
    <property type="match status" value="1"/>
</dbReference>
<dbReference type="EMBL" id="LXFE01004116">
    <property type="protein sequence ID" value="OLL21937.1"/>
    <property type="molecule type" value="Genomic_DNA"/>
</dbReference>
<feature type="domain" description="Zinc finger Sec23/Sec24-type" evidence="5">
    <location>
        <begin position="202"/>
        <end position="240"/>
    </location>
</feature>
<dbReference type="STRING" id="1198029.A0A1U7LH12"/>
<dbReference type="InterPro" id="IPR050550">
    <property type="entry name" value="SEC23_SEC24_subfamily"/>
</dbReference>
<dbReference type="SUPFAM" id="SSF81811">
    <property type="entry name" value="Helical domain of Sec23/24"/>
    <property type="match status" value="1"/>
</dbReference>
<feature type="domain" description="Sec23/Sec24 beta-sandwich" evidence="8">
    <location>
        <begin position="532"/>
        <end position="615"/>
    </location>
</feature>
<keyword evidence="10" id="KW-1185">Reference proteome</keyword>
<feature type="compositionally biased region" description="Basic and acidic residues" evidence="4">
    <location>
        <begin position="20"/>
        <end position="29"/>
    </location>
</feature>
<dbReference type="InterPro" id="IPR029006">
    <property type="entry name" value="ADF-H/Gelsolin-like_dom_sf"/>
</dbReference>
<dbReference type="InterPro" id="IPR036465">
    <property type="entry name" value="vWFA_dom_sf"/>
</dbReference>
<dbReference type="GO" id="GO:0000149">
    <property type="term" value="F:SNARE binding"/>
    <property type="evidence" value="ECO:0007669"/>
    <property type="project" value="TreeGrafter"/>
</dbReference>
<dbReference type="PANTHER" id="PTHR13803">
    <property type="entry name" value="SEC24-RELATED PROTEIN"/>
    <property type="match status" value="1"/>
</dbReference>
<dbReference type="Pfam" id="PF04810">
    <property type="entry name" value="zf-Sec23_Sec24"/>
    <property type="match status" value="1"/>
</dbReference>
<dbReference type="GO" id="GO:0090110">
    <property type="term" value="P:COPII-coated vesicle cargo loading"/>
    <property type="evidence" value="ECO:0007669"/>
    <property type="project" value="TreeGrafter"/>
</dbReference>
<feature type="non-terminal residue" evidence="9">
    <location>
        <position position="1"/>
    </location>
</feature>
<dbReference type="Gene3D" id="1.20.120.730">
    <property type="entry name" value="Sec23/Sec24 helical domain"/>
    <property type="match status" value="1"/>
</dbReference>
<dbReference type="SUPFAM" id="SSF82754">
    <property type="entry name" value="C-terminal, gelsolin-like domain of Sec23/24"/>
    <property type="match status" value="1"/>
</dbReference>
<dbReference type="InterPro" id="IPR036174">
    <property type="entry name" value="Znf_Sec23_Sec24_sf"/>
</dbReference>
<proteinExistence type="inferred from homology"/>
<dbReference type="AlphaFoldDB" id="A0A1U7LH12"/>
<evidence type="ECO:0000256" key="4">
    <source>
        <dbReference type="SAM" id="MobiDB-lite"/>
    </source>
</evidence>
<dbReference type="Gene3D" id="3.40.20.10">
    <property type="entry name" value="Severin"/>
    <property type="match status" value="1"/>
</dbReference>
<evidence type="ECO:0000313" key="10">
    <source>
        <dbReference type="Proteomes" id="UP000186594"/>
    </source>
</evidence>
<dbReference type="PANTHER" id="PTHR13803:SF4">
    <property type="entry name" value="SECRETORY 24CD, ISOFORM C"/>
    <property type="match status" value="1"/>
</dbReference>
<feature type="domain" description="Sec23/Sec24 trunk" evidence="6">
    <location>
        <begin position="277"/>
        <end position="525"/>
    </location>
</feature>
<accession>A0A1U7LH12</accession>
<evidence type="ECO:0000256" key="3">
    <source>
        <dbReference type="ARBA" id="ARBA00022927"/>
    </source>
</evidence>
<dbReference type="GO" id="GO:0030127">
    <property type="term" value="C:COPII vesicle coat"/>
    <property type="evidence" value="ECO:0007669"/>
    <property type="project" value="InterPro"/>
</dbReference>
<dbReference type="InterPro" id="IPR036175">
    <property type="entry name" value="Sec23/24_helical_dom_sf"/>
</dbReference>
<dbReference type="Gene3D" id="2.30.30.380">
    <property type="entry name" value="Zn-finger domain of Sec23/24"/>
    <property type="match status" value="1"/>
</dbReference>